<evidence type="ECO:0000313" key="2">
    <source>
        <dbReference type="Proteomes" id="UP001176429"/>
    </source>
</evidence>
<protein>
    <submittedName>
        <fullName evidence="1">AAA family ATPase</fullName>
    </submittedName>
</protein>
<name>A0ABT9B8Z7_9BACT</name>
<organism evidence="1 2">
    <name type="scientific">Hymenobacter aranciens</name>
    <dbReference type="NCBI Taxonomy" id="3063996"/>
    <lineage>
        <taxon>Bacteria</taxon>
        <taxon>Pseudomonadati</taxon>
        <taxon>Bacteroidota</taxon>
        <taxon>Cytophagia</taxon>
        <taxon>Cytophagales</taxon>
        <taxon>Hymenobacteraceae</taxon>
        <taxon>Hymenobacter</taxon>
    </lineage>
</organism>
<dbReference type="RefSeq" id="WP_305006063.1">
    <property type="nucleotide sequence ID" value="NZ_JAUQSY010000005.1"/>
</dbReference>
<proteinExistence type="predicted"/>
<reference evidence="1" key="1">
    <citation type="submission" date="2023-07" db="EMBL/GenBank/DDBJ databases">
        <authorList>
            <person name="Kim M.K."/>
        </authorList>
    </citation>
    <scope>NUCLEOTIDE SEQUENCE</scope>
    <source>
        <strain evidence="1">ASUV-10-1</strain>
    </source>
</reference>
<dbReference type="Proteomes" id="UP001176429">
    <property type="component" value="Unassembled WGS sequence"/>
</dbReference>
<evidence type="ECO:0000313" key="1">
    <source>
        <dbReference type="EMBL" id="MDO7874746.1"/>
    </source>
</evidence>
<gene>
    <name evidence="1" type="ORF">Q5H93_08380</name>
</gene>
<dbReference type="Pfam" id="PF13481">
    <property type="entry name" value="AAA_25"/>
    <property type="match status" value="1"/>
</dbReference>
<dbReference type="InterPro" id="IPR027417">
    <property type="entry name" value="P-loop_NTPase"/>
</dbReference>
<dbReference type="EMBL" id="JAUQSY010000005">
    <property type="protein sequence ID" value="MDO7874746.1"/>
    <property type="molecule type" value="Genomic_DNA"/>
</dbReference>
<comment type="caution">
    <text evidence="1">The sequence shown here is derived from an EMBL/GenBank/DDBJ whole genome shotgun (WGS) entry which is preliminary data.</text>
</comment>
<sequence length="376" mass="41745">MKLNEDRLSEMAALSGMIHESPQYSGSKFPLGYIAGLIEGTIRSSAPRDNGTKSDKPGYYTLGELLDRPNTEVPLLVAPLLQRQGVAMLAGSSDTGKSSFLRQLALDIILEKPTFLGFPIQAVRHSAICISTEDGDEAVGPLLKKQLLGQKVPDAARNRLRFVFDTEHLIMKLDSMLTQQPADLIIIDALGDLFDGNLNQSNEVRRFISSYSQLAIKHGCLILFMHHTGKRTEDQKPSKNNLLGSQGLEAKMRVVLELRTDSYNPALRHLCVLKGNYLPNDAKEMSYILHFDSNLTFHNTGERSYLGDLRKKPEEGADEREVWERARQLLGEGNSFERTASMLLPITESLGMKPISKSALARRLPKSTINHESSSA</sequence>
<accession>A0ABT9B8Z7</accession>
<dbReference type="Gene3D" id="3.40.50.300">
    <property type="entry name" value="P-loop containing nucleotide triphosphate hydrolases"/>
    <property type="match status" value="1"/>
</dbReference>
<keyword evidence="2" id="KW-1185">Reference proteome</keyword>
<dbReference type="SUPFAM" id="SSF52540">
    <property type="entry name" value="P-loop containing nucleoside triphosphate hydrolases"/>
    <property type="match status" value="1"/>
</dbReference>